<reference evidence="2 3" key="1">
    <citation type="submission" date="2024-03" db="EMBL/GenBank/DDBJ databases">
        <title>Actinomycetospora sp. OC33-EN06, a novel actinomycete isolated from wild orchid (Aerides multiflora).</title>
        <authorList>
            <person name="Suriyachadkun C."/>
        </authorList>
    </citation>
    <scope>NUCLEOTIDE SEQUENCE [LARGE SCALE GENOMIC DNA]</scope>
    <source>
        <strain evidence="2 3">OC33-EN06</strain>
    </source>
</reference>
<feature type="region of interest" description="Disordered" evidence="1">
    <location>
        <begin position="63"/>
        <end position="82"/>
    </location>
</feature>
<evidence type="ECO:0000256" key="1">
    <source>
        <dbReference type="SAM" id="MobiDB-lite"/>
    </source>
</evidence>
<dbReference type="Proteomes" id="UP001370100">
    <property type="component" value="Unassembled WGS sequence"/>
</dbReference>
<keyword evidence="3" id="KW-1185">Reference proteome</keyword>
<accession>A0ABU8MY78</accession>
<protein>
    <submittedName>
        <fullName evidence="2">Uncharacterized protein</fullName>
    </submittedName>
</protein>
<sequence length="82" mass="9438">MDVVANEFATVAVSVDDRGNSTRLRLEDLRTGTVRYLDALELESIVWAPEDWMRALLDPSQHRWRDADRGPAQETIRESRDP</sequence>
<name>A0ABU8MY78_9PSEU</name>
<comment type="caution">
    <text evidence="2">The sequence shown here is derived from an EMBL/GenBank/DDBJ whole genome shotgun (WGS) entry which is preliminary data.</text>
</comment>
<proteinExistence type="predicted"/>
<organism evidence="2 3">
    <name type="scientific">Actinomycetospora aeridis</name>
    <dbReference type="NCBI Taxonomy" id="3129231"/>
    <lineage>
        <taxon>Bacteria</taxon>
        <taxon>Bacillati</taxon>
        <taxon>Actinomycetota</taxon>
        <taxon>Actinomycetes</taxon>
        <taxon>Pseudonocardiales</taxon>
        <taxon>Pseudonocardiaceae</taxon>
        <taxon>Actinomycetospora</taxon>
    </lineage>
</organism>
<gene>
    <name evidence="2" type="ORF">WCD41_01425</name>
</gene>
<dbReference type="EMBL" id="JBBEGL010000001">
    <property type="protein sequence ID" value="MEJ2885094.1"/>
    <property type="molecule type" value="Genomic_DNA"/>
</dbReference>
<evidence type="ECO:0000313" key="3">
    <source>
        <dbReference type="Proteomes" id="UP001370100"/>
    </source>
</evidence>
<evidence type="ECO:0000313" key="2">
    <source>
        <dbReference type="EMBL" id="MEJ2885094.1"/>
    </source>
</evidence>
<dbReference type="RefSeq" id="WP_337711588.1">
    <property type="nucleotide sequence ID" value="NZ_JBBEGL010000001.1"/>
</dbReference>